<dbReference type="Proteomes" id="UP000268350">
    <property type="component" value="Unassembled WGS sequence"/>
</dbReference>
<name>A0A3B0JX48_DROGU</name>
<keyword evidence="2" id="KW-1185">Reference proteome</keyword>
<accession>A0A3B0JX48</accession>
<sequence>MIYCTYFDIYFSRSNVCRLGAGIVAATRGERVWMCYRTKSCVAEHGRRNICPTNCLERIEDLTPHEACDKFLHEVLPIVNTYKLPTKVKKRLRLLDLHPCFRLIEQGYQYVPNAELSTCFVLKANRDFRLASALPTVNRGPKAQLLQQILIVLTF</sequence>
<dbReference type="EMBL" id="OUUW01000005">
    <property type="protein sequence ID" value="SPP80070.1"/>
    <property type="molecule type" value="Genomic_DNA"/>
</dbReference>
<evidence type="ECO:0000313" key="1">
    <source>
        <dbReference type="EMBL" id="SPP80070.1"/>
    </source>
</evidence>
<protein>
    <submittedName>
        <fullName evidence="1">Uncharacterized protein</fullName>
    </submittedName>
</protein>
<proteinExistence type="predicted"/>
<dbReference type="AlphaFoldDB" id="A0A3B0JX48"/>
<gene>
    <name evidence="1" type="ORF">DGUA_6G004907</name>
</gene>
<organism evidence="1 2">
    <name type="scientific">Drosophila guanche</name>
    <name type="common">Fruit fly</name>
    <dbReference type="NCBI Taxonomy" id="7266"/>
    <lineage>
        <taxon>Eukaryota</taxon>
        <taxon>Metazoa</taxon>
        <taxon>Ecdysozoa</taxon>
        <taxon>Arthropoda</taxon>
        <taxon>Hexapoda</taxon>
        <taxon>Insecta</taxon>
        <taxon>Pterygota</taxon>
        <taxon>Neoptera</taxon>
        <taxon>Endopterygota</taxon>
        <taxon>Diptera</taxon>
        <taxon>Brachycera</taxon>
        <taxon>Muscomorpha</taxon>
        <taxon>Ephydroidea</taxon>
        <taxon>Drosophilidae</taxon>
        <taxon>Drosophila</taxon>
        <taxon>Sophophora</taxon>
    </lineage>
</organism>
<evidence type="ECO:0000313" key="2">
    <source>
        <dbReference type="Proteomes" id="UP000268350"/>
    </source>
</evidence>
<dbReference type="OrthoDB" id="8003490at2759"/>
<reference evidence="2" key="1">
    <citation type="submission" date="2018-01" db="EMBL/GenBank/DDBJ databases">
        <authorList>
            <person name="Alioto T."/>
            <person name="Alioto T."/>
        </authorList>
    </citation>
    <scope>NUCLEOTIDE SEQUENCE [LARGE SCALE GENOMIC DNA]</scope>
</reference>